<dbReference type="AlphaFoldDB" id="A0A2G9V1Q1"/>
<proteinExistence type="predicted"/>
<accession>A0A2G9V1Q1</accession>
<dbReference type="EMBL" id="KZ345053">
    <property type="protein sequence ID" value="PIO76429.1"/>
    <property type="molecule type" value="Genomic_DNA"/>
</dbReference>
<sequence>MANTWPRYQSHFCHIITNPSSQMAEKTPKRRLAAAAKNRDPFMFRFLTNPSPPHKLLEDLIFAFVIE</sequence>
<reference evidence="1 2" key="1">
    <citation type="submission" date="2015-09" db="EMBL/GenBank/DDBJ databases">
        <title>Draft genome of the parasitic nematode Teladorsagia circumcincta isolate WARC Sus (inbred).</title>
        <authorList>
            <person name="Mitreva M."/>
        </authorList>
    </citation>
    <scope>NUCLEOTIDE SEQUENCE [LARGE SCALE GENOMIC DNA]</scope>
    <source>
        <strain evidence="1 2">S</strain>
    </source>
</reference>
<evidence type="ECO:0000313" key="2">
    <source>
        <dbReference type="Proteomes" id="UP000230423"/>
    </source>
</evidence>
<keyword evidence="2" id="KW-1185">Reference proteome</keyword>
<gene>
    <name evidence="1" type="ORF">TELCIR_01493</name>
</gene>
<evidence type="ECO:0000313" key="1">
    <source>
        <dbReference type="EMBL" id="PIO76429.1"/>
    </source>
</evidence>
<protein>
    <submittedName>
        <fullName evidence="1">Uncharacterized protein</fullName>
    </submittedName>
</protein>
<name>A0A2G9V1Q1_TELCI</name>
<dbReference type="Proteomes" id="UP000230423">
    <property type="component" value="Unassembled WGS sequence"/>
</dbReference>
<organism evidence="1 2">
    <name type="scientific">Teladorsagia circumcincta</name>
    <name type="common">Brown stomach worm</name>
    <name type="synonym">Ostertagia circumcincta</name>
    <dbReference type="NCBI Taxonomy" id="45464"/>
    <lineage>
        <taxon>Eukaryota</taxon>
        <taxon>Metazoa</taxon>
        <taxon>Ecdysozoa</taxon>
        <taxon>Nematoda</taxon>
        <taxon>Chromadorea</taxon>
        <taxon>Rhabditida</taxon>
        <taxon>Rhabditina</taxon>
        <taxon>Rhabditomorpha</taxon>
        <taxon>Strongyloidea</taxon>
        <taxon>Trichostrongylidae</taxon>
        <taxon>Teladorsagia</taxon>
    </lineage>
</organism>